<sequence length="134" mass="14803">MPSAPDSHSGQHSSTANNAGLFVQEEVRKYILQLNALEDHLLVISFSLEHKTTYNKAAARAATRALCKGTAKPVSPSPDPCGQQYSYKRTKILERDISKQTHNFVINKPFKASSPKKKSGTFSSLFLSWNPPLT</sequence>
<keyword evidence="2" id="KW-1185">Reference proteome</keyword>
<proteinExistence type="predicted"/>
<dbReference type="AlphaFoldDB" id="A0A2P6MXK7"/>
<evidence type="ECO:0000313" key="2">
    <source>
        <dbReference type="Proteomes" id="UP000241769"/>
    </source>
</evidence>
<dbReference type="EMBL" id="MDYQ01000330">
    <property type="protein sequence ID" value="PRP76386.1"/>
    <property type="molecule type" value="Genomic_DNA"/>
</dbReference>
<dbReference type="Proteomes" id="UP000241769">
    <property type="component" value="Unassembled WGS sequence"/>
</dbReference>
<evidence type="ECO:0000313" key="1">
    <source>
        <dbReference type="EMBL" id="PRP76386.1"/>
    </source>
</evidence>
<protein>
    <submittedName>
        <fullName evidence="1">Uncharacterized protein</fullName>
    </submittedName>
</protein>
<accession>A0A2P6MXK7</accession>
<gene>
    <name evidence="1" type="ORF">PROFUN_15240</name>
</gene>
<organism evidence="1 2">
    <name type="scientific">Planoprotostelium fungivorum</name>
    <dbReference type="NCBI Taxonomy" id="1890364"/>
    <lineage>
        <taxon>Eukaryota</taxon>
        <taxon>Amoebozoa</taxon>
        <taxon>Evosea</taxon>
        <taxon>Variosea</taxon>
        <taxon>Cavosteliida</taxon>
        <taxon>Cavosteliaceae</taxon>
        <taxon>Planoprotostelium</taxon>
    </lineage>
</organism>
<name>A0A2P6MXK7_9EUKA</name>
<comment type="caution">
    <text evidence="1">The sequence shown here is derived from an EMBL/GenBank/DDBJ whole genome shotgun (WGS) entry which is preliminary data.</text>
</comment>
<reference evidence="1 2" key="1">
    <citation type="journal article" date="2018" name="Genome Biol. Evol.">
        <title>Multiple Roots of Fruiting Body Formation in Amoebozoa.</title>
        <authorList>
            <person name="Hillmann F."/>
            <person name="Forbes G."/>
            <person name="Novohradska S."/>
            <person name="Ferling I."/>
            <person name="Riege K."/>
            <person name="Groth M."/>
            <person name="Westermann M."/>
            <person name="Marz M."/>
            <person name="Spaller T."/>
            <person name="Winckler T."/>
            <person name="Schaap P."/>
            <person name="Glockner G."/>
        </authorList>
    </citation>
    <scope>NUCLEOTIDE SEQUENCE [LARGE SCALE GENOMIC DNA]</scope>
    <source>
        <strain evidence="1 2">Jena</strain>
    </source>
</reference>
<dbReference type="InParanoid" id="A0A2P6MXK7"/>